<dbReference type="EMBL" id="ML995865">
    <property type="protein sequence ID" value="KAF2766815.1"/>
    <property type="molecule type" value="Genomic_DNA"/>
</dbReference>
<keyword evidence="2" id="KW-1185">Reference proteome</keyword>
<sequence>MAGHQLWSKALSSVETSMEPWAIDVPLKIRGVGVRPRDISCEDEDEGFVCVIPRGQLDGVVKLLPRRPTTMWWRMRARECV</sequence>
<proteinExistence type="predicted"/>
<name>A0A6G1L1W6_9PEZI</name>
<gene>
    <name evidence="1" type="ORF">EJ03DRAFT_166708</name>
</gene>
<evidence type="ECO:0000313" key="1">
    <source>
        <dbReference type="EMBL" id="KAF2766815.1"/>
    </source>
</evidence>
<evidence type="ECO:0000313" key="2">
    <source>
        <dbReference type="Proteomes" id="UP000799436"/>
    </source>
</evidence>
<dbReference type="Proteomes" id="UP000799436">
    <property type="component" value="Unassembled WGS sequence"/>
</dbReference>
<dbReference type="OrthoDB" id="1476984at2759"/>
<dbReference type="AlphaFoldDB" id="A0A6G1L1W6"/>
<accession>A0A6G1L1W6</accession>
<reference evidence="1" key="1">
    <citation type="journal article" date="2020" name="Stud. Mycol.">
        <title>101 Dothideomycetes genomes: a test case for predicting lifestyles and emergence of pathogens.</title>
        <authorList>
            <person name="Haridas S."/>
            <person name="Albert R."/>
            <person name="Binder M."/>
            <person name="Bloem J."/>
            <person name="Labutti K."/>
            <person name="Salamov A."/>
            <person name="Andreopoulos B."/>
            <person name="Baker S."/>
            <person name="Barry K."/>
            <person name="Bills G."/>
            <person name="Bluhm B."/>
            <person name="Cannon C."/>
            <person name="Castanera R."/>
            <person name="Culley D."/>
            <person name="Daum C."/>
            <person name="Ezra D."/>
            <person name="Gonzalez J."/>
            <person name="Henrissat B."/>
            <person name="Kuo A."/>
            <person name="Liang C."/>
            <person name="Lipzen A."/>
            <person name="Lutzoni F."/>
            <person name="Magnuson J."/>
            <person name="Mondo S."/>
            <person name="Nolan M."/>
            <person name="Ohm R."/>
            <person name="Pangilinan J."/>
            <person name="Park H.-J."/>
            <person name="Ramirez L."/>
            <person name="Alfaro M."/>
            <person name="Sun H."/>
            <person name="Tritt A."/>
            <person name="Yoshinaga Y."/>
            <person name="Zwiers L.-H."/>
            <person name="Turgeon B."/>
            <person name="Goodwin S."/>
            <person name="Spatafora J."/>
            <person name="Crous P."/>
            <person name="Grigoriev I."/>
        </authorList>
    </citation>
    <scope>NUCLEOTIDE SEQUENCE</scope>
    <source>
        <strain evidence="1">CBS 116005</strain>
    </source>
</reference>
<organism evidence="1 2">
    <name type="scientific">Teratosphaeria nubilosa</name>
    <dbReference type="NCBI Taxonomy" id="161662"/>
    <lineage>
        <taxon>Eukaryota</taxon>
        <taxon>Fungi</taxon>
        <taxon>Dikarya</taxon>
        <taxon>Ascomycota</taxon>
        <taxon>Pezizomycotina</taxon>
        <taxon>Dothideomycetes</taxon>
        <taxon>Dothideomycetidae</taxon>
        <taxon>Mycosphaerellales</taxon>
        <taxon>Teratosphaeriaceae</taxon>
        <taxon>Teratosphaeria</taxon>
    </lineage>
</organism>
<protein>
    <submittedName>
        <fullName evidence="1">Uncharacterized protein</fullName>
    </submittedName>
</protein>
<dbReference type="Gene3D" id="3.50.30.40">
    <property type="entry name" value="Ribonuclease E inhibitor RraA/RraA-like"/>
    <property type="match status" value="1"/>
</dbReference>